<feature type="transmembrane region" description="Helical" evidence="6">
    <location>
        <begin position="66"/>
        <end position="85"/>
    </location>
</feature>
<feature type="compositionally biased region" description="Low complexity" evidence="5">
    <location>
        <begin position="792"/>
        <end position="811"/>
    </location>
</feature>
<comment type="caution">
    <text evidence="7">The sequence shown here is derived from an EMBL/GenBank/DDBJ whole genome shotgun (WGS) entry which is preliminary data.</text>
</comment>
<dbReference type="GO" id="GO:0016042">
    <property type="term" value="P:lipid catabolic process"/>
    <property type="evidence" value="ECO:0007669"/>
    <property type="project" value="UniProtKB-KW"/>
</dbReference>
<dbReference type="PANTHER" id="PTHR10272:SF0">
    <property type="entry name" value="PLATELET-ACTIVATING FACTOR ACETYLHYDROLASE"/>
    <property type="match status" value="1"/>
</dbReference>
<evidence type="ECO:0000256" key="3">
    <source>
        <dbReference type="ARBA" id="ARBA00022963"/>
    </source>
</evidence>
<accession>A0A5A8C328</accession>
<keyword evidence="8" id="KW-1185">Reference proteome</keyword>
<dbReference type="InterPro" id="IPR029058">
    <property type="entry name" value="AB_hydrolase_fold"/>
</dbReference>
<feature type="transmembrane region" description="Helical" evidence="6">
    <location>
        <begin position="21"/>
        <end position="40"/>
    </location>
</feature>
<keyword evidence="4" id="KW-0443">Lipid metabolism</keyword>
<evidence type="ECO:0000313" key="8">
    <source>
        <dbReference type="Proteomes" id="UP000323011"/>
    </source>
</evidence>
<feature type="compositionally biased region" description="Basic and acidic residues" evidence="5">
    <location>
        <begin position="348"/>
        <end position="357"/>
    </location>
</feature>
<dbReference type="PANTHER" id="PTHR10272">
    <property type="entry name" value="PLATELET-ACTIVATING FACTOR ACETYLHYDROLASE"/>
    <property type="match status" value="1"/>
</dbReference>
<dbReference type="EMBL" id="VLTN01000071">
    <property type="protein sequence ID" value="KAA0147195.1"/>
    <property type="molecule type" value="Genomic_DNA"/>
</dbReference>
<feature type="region of interest" description="Disordered" evidence="5">
    <location>
        <begin position="469"/>
        <end position="494"/>
    </location>
</feature>
<keyword evidence="3" id="KW-0442">Lipid degradation</keyword>
<keyword evidence="2" id="KW-0378">Hydrolase</keyword>
<keyword evidence="6" id="KW-1133">Transmembrane helix</keyword>
<dbReference type="EC" id="3.1.1.47" evidence="1"/>
<dbReference type="Gene3D" id="3.40.50.1820">
    <property type="entry name" value="alpha/beta hydrolase"/>
    <property type="match status" value="2"/>
</dbReference>
<gene>
    <name evidence="7" type="ORF">FNF29_07567</name>
</gene>
<dbReference type="AlphaFoldDB" id="A0A5A8C328"/>
<evidence type="ECO:0000256" key="6">
    <source>
        <dbReference type="SAM" id="Phobius"/>
    </source>
</evidence>
<evidence type="ECO:0000256" key="4">
    <source>
        <dbReference type="ARBA" id="ARBA00023098"/>
    </source>
</evidence>
<protein>
    <recommendedName>
        <fullName evidence="1">1-alkyl-2-acetylglycerophosphocholine esterase</fullName>
        <ecNumber evidence="1">3.1.1.47</ecNumber>
    </recommendedName>
</protein>
<dbReference type="Pfam" id="PF03403">
    <property type="entry name" value="PAF-AH_p_II"/>
    <property type="match status" value="2"/>
</dbReference>
<organism evidence="7 8">
    <name type="scientific">Cafeteria roenbergensis</name>
    <name type="common">Marine flagellate</name>
    <dbReference type="NCBI Taxonomy" id="33653"/>
    <lineage>
        <taxon>Eukaryota</taxon>
        <taxon>Sar</taxon>
        <taxon>Stramenopiles</taxon>
        <taxon>Bigyra</taxon>
        <taxon>Opalozoa</taxon>
        <taxon>Bicosoecida</taxon>
        <taxon>Cafeteriaceae</taxon>
        <taxon>Cafeteria</taxon>
    </lineage>
</organism>
<feature type="compositionally biased region" description="Gly residues" evidence="5">
    <location>
        <begin position="328"/>
        <end position="339"/>
    </location>
</feature>
<reference evidence="7 8" key="1">
    <citation type="submission" date="2019-07" db="EMBL/GenBank/DDBJ databases">
        <title>Genomes of Cafeteria roenbergensis.</title>
        <authorList>
            <person name="Fischer M.G."/>
            <person name="Hackl T."/>
            <person name="Roman M."/>
        </authorList>
    </citation>
    <scope>NUCLEOTIDE SEQUENCE [LARGE SCALE GENOMIC DNA]</scope>
    <source>
        <strain evidence="7 8">BVI</strain>
    </source>
</reference>
<keyword evidence="6" id="KW-0472">Membrane</keyword>
<feature type="transmembrane region" description="Helical" evidence="6">
    <location>
        <begin position="97"/>
        <end position="116"/>
    </location>
</feature>
<feature type="region of interest" description="Disordered" evidence="5">
    <location>
        <begin position="324"/>
        <end position="398"/>
    </location>
</feature>
<keyword evidence="6" id="KW-0812">Transmembrane</keyword>
<feature type="compositionally biased region" description="Acidic residues" evidence="5">
    <location>
        <begin position="826"/>
        <end position="836"/>
    </location>
</feature>
<feature type="region of interest" description="Disordered" evidence="5">
    <location>
        <begin position="791"/>
        <end position="836"/>
    </location>
</feature>
<evidence type="ECO:0000256" key="1">
    <source>
        <dbReference type="ARBA" id="ARBA00013201"/>
    </source>
</evidence>
<name>A0A5A8C328_CAFRO</name>
<dbReference type="GO" id="GO:0003847">
    <property type="term" value="F:1-alkyl-2-acetylglycerophosphocholine esterase activity"/>
    <property type="evidence" value="ECO:0007669"/>
    <property type="project" value="UniProtKB-EC"/>
</dbReference>
<proteinExistence type="predicted"/>
<evidence type="ECO:0000256" key="5">
    <source>
        <dbReference type="SAM" id="MobiDB-lite"/>
    </source>
</evidence>
<evidence type="ECO:0000313" key="7">
    <source>
        <dbReference type="EMBL" id="KAA0147195.1"/>
    </source>
</evidence>
<sequence>MGRYSLDTFDMGMGKPLPRERWPLTLLELLWLSAVAGFAYEPWGPLGVVAASCFFVHYFFDGAWRWQLYVLYGATVAVLPSLWFSNLLEDYRVEAQSIAVAAVCLTLVFAVAVPRVTLPGPTGPCRDITRHSCVVDSPTDGVVFTLTAYVPTKLDLRDASPAAYLRKGTAATAGMALLAKIPAQLLTTVAATGSRLFTEDWALPDPRAFFLTRPADTPKASESKLPVVVFSHGLGGVPDVYQSIISEVCSHGFIVLAVEHNDGSAGLSALPARFGNPRPYEPLTAEQAADPRLSYVVRRDQLHVRVREVLTAVDFVEALALPDADPTAGGGVRRGGASGGASSRKGASAKDRRRAKEAASSSRPSRESLKARAGRALPAAKSSARKAAAPTAGMVRPQDIKPVEALEIGADATPVPPASKAPASSSVPARAAAHAATDLVAAAGRGAGSGKGAAAKRSPYGRSVVRLRRAAREQGEEAAQLRRSGGGQDSTSAADRAMAAQKLNEDTALEMMAHILADVADPSRISLMGHSFGGATVLQAASARPGAFTGVVALDPWLFPLHCDTITRGLDPSVPVLVLSCPRFAAPWNSQALSILLDPASRAAAAAAFESGADPSAAPPVIEGHSERPHPMPTQDECNGIDLFSGLPLVPIQGADAKPDAPRLDRCLAVLPGSEHQSFADMELIAEPLLRLTGAAGTAPAEASQALIRRVVSRWLIARSSGRVPAAGPTAPSDEAMAPGAPAFKHATASLAGLPPNAAGDTSGGIPRGLRAFGVGGCPWQWESELKKARCPVASAAPAADSVSDSGSSDAQSEGTPAGFPGQSPTDEEEAEVGME</sequence>
<feature type="compositionally biased region" description="Low complexity" evidence="5">
    <location>
        <begin position="375"/>
        <end position="392"/>
    </location>
</feature>
<evidence type="ECO:0000256" key="2">
    <source>
        <dbReference type="ARBA" id="ARBA00022801"/>
    </source>
</evidence>
<dbReference type="Proteomes" id="UP000323011">
    <property type="component" value="Unassembled WGS sequence"/>
</dbReference>
<feature type="region of interest" description="Disordered" evidence="5">
    <location>
        <begin position="612"/>
        <end position="631"/>
    </location>
</feature>
<dbReference type="SUPFAM" id="SSF53474">
    <property type="entry name" value="alpha/beta-Hydrolases"/>
    <property type="match status" value="2"/>
</dbReference>